<feature type="compositionally biased region" description="Pro residues" evidence="3">
    <location>
        <begin position="391"/>
        <end position="403"/>
    </location>
</feature>
<evidence type="ECO:0000256" key="3">
    <source>
        <dbReference type="SAM" id="MobiDB-lite"/>
    </source>
</evidence>
<dbReference type="InterPro" id="IPR005552">
    <property type="entry name" value="Scramblase"/>
</dbReference>
<dbReference type="AlphaFoldDB" id="A0A8K0GFR3"/>
<organism evidence="4 5">
    <name type="scientific">Ignelater luminosus</name>
    <name type="common">Cucubano</name>
    <name type="synonym">Pyrophorus luminosus</name>
    <dbReference type="NCBI Taxonomy" id="2038154"/>
    <lineage>
        <taxon>Eukaryota</taxon>
        <taxon>Metazoa</taxon>
        <taxon>Ecdysozoa</taxon>
        <taxon>Arthropoda</taxon>
        <taxon>Hexapoda</taxon>
        <taxon>Insecta</taxon>
        <taxon>Pterygota</taxon>
        <taxon>Neoptera</taxon>
        <taxon>Endopterygota</taxon>
        <taxon>Coleoptera</taxon>
        <taxon>Polyphaga</taxon>
        <taxon>Elateriformia</taxon>
        <taxon>Elateroidea</taxon>
        <taxon>Elateridae</taxon>
        <taxon>Agrypninae</taxon>
        <taxon>Pyrophorini</taxon>
        <taxon>Ignelater</taxon>
    </lineage>
</organism>
<feature type="compositionally biased region" description="Polar residues" evidence="3">
    <location>
        <begin position="1"/>
        <end position="30"/>
    </location>
</feature>
<keyword evidence="2" id="KW-0449">Lipoprotein</keyword>
<dbReference type="OrthoDB" id="191150at2759"/>
<feature type="region of interest" description="Disordered" evidence="3">
    <location>
        <begin position="375"/>
        <end position="403"/>
    </location>
</feature>
<feature type="compositionally biased region" description="Pro residues" evidence="3">
    <location>
        <begin position="63"/>
        <end position="87"/>
    </location>
</feature>
<keyword evidence="2" id="KW-0564">Palmitate</keyword>
<dbReference type="Proteomes" id="UP000801492">
    <property type="component" value="Unassembled WGS sequence"/>
</dbReference>
<gene>
    <name evidence="4" type="ORF">ILUMI_08667</name>
</gene>
<feature type="compositionally biased region" description="Polar residues" evidence="3">
    <location>
        <begin position="50"/>
        <end position="59"/>
    </location>
</feature>
<proteinExistence type="inferred from homology"/>
<sequence>METNHNINPSTHNGSGAGQHSSATQENKSLQEGYGSHTQGFHPAAPGNYSPPQGNYPPSQGNYPPPQGNYPPPQGNYPAPPQGPYPPTQGGYGPPQPGYGQPPQGGYQPQPGMQGGYGPPQGGYQPPHGGQGPPITNQPMGPGGMMPTNEWMRMPQGVPNCPPGLEYLTMIDHLLVQQRVELLQAISGFETENKYTVHNSLGQKVYYATEMSDSRLRNWCGSLRPFEIKVLDNFGNQVMNLKRPLACKWCCFPCCLQSLEVSAPPGNVVGVIEQEWGILYPKFSIKNPSGDVVLRIEGPMLTMACCSDVDFKVLSVDGSNQVGKISKQWAGYVKEAYTVADNFGISFPMDLDVRMKAVMLGACFLIDMMYYEERPSTNDSNTNRTTQPQQPNQPPNQQPTRPV</sequence>
<feature type="compositionally biased region" description="Low complexity" evidence="3">
    <location>
        <begin position="98"/>
        <end position="112"/>
    </location>
</feature>
<accession>A0A8K0GFR3</accession>
<name>A0A8K0GFR3_IGNLU</name>
<evidence type="ECO:0000313" key="5">
    <source>
        <dbReference type="Proteomes" id="UP000801492"/>
    </source>
</evidence>
<evidence type="ECO:0000256" key="1">
    <source>
        <dbReference type="ARBA" id="ARBA00005350"/>
    </source>
</evidence>
<dbReference type="GO" id="GO:0005886">
    <property type="term" value="C:plasma membrane"/>
    <property type="evidence" value="ECO:0007669"/>
    <property type="project" value="TreeGrafter"/>
</dbReference>
<evidence type="ECO:0000256" key="2">
    <source>
        <dbReference type="RuleBase" id="RU363116"/>
    </source>
</evidence>
<dbReference type="SUPFAM" id="SSF54518">
    <property type="entry name" value="Tubby C-terminal domain-like"/>
    <property type="match status" value="1"/>
</dbReference>
<reference evidence="4" key="1">
    <citation type="submission" date="2019-08" db="EMBL/GenBank/DDBJ databases">
        <title>The genome of the North American firefly Photinus pyralis.</title>
        <authorList>
            <consortium name="Photinus pyralis genome working group"/>
            <person name="Fallon T.R."/>
            <person name="Sander Lower S.E."/>
            <person name="Weng J.-K."/>
        </authorList>
    </citation>
    <scope>NUCLEOTIDE SEQUENCE</scope>
    <source>
        <strain evidence="4">TRF0915ILg1</strain>
        <tissue evidence="4">Whole body</tissue>
    </source>
</reference>
<feature type="compositionally biased region" description="Low complexity" evidence="3">
    <location>
        <begin position="381"/>
        <end position="390"/>
    </location>
</feature>
<comment type="cofactor">
    <cofactor evidence="2">
        <name>Ca(2+)</name>
        <dbReference type="ChEBI" id="CHEBI:29108"/>
    </cofactor>
</comment>
<comment type="caution">
    <text evidence="4">The sequence shown here is derived from an EMBL/GenBank/DDBJ whole genome shotgun (WGS) entry which is preliminary data.</text>
</comment>
<dbReference type="GO" id="GO:0017128">
    <property type="term" value="F:phospholipid scramblase activity"/>
    <property type="evidence" value="ECO:0007669"/>
    <property type="project" value="InterPro"/>
</dbReference>
<evidence type="ECO:0000313" key="4">
    <source>
        <dbReference type="EMBL" id="KAF2897511.1"/>
    </source>
</evidence>
<keyword evidence="5" id="KW-1185">Reference proteome</keyword>
<dbReference type="EMBL" id="VTPC01004094">
    <property type="protein sequence ID" value="KAF2897511.1"/>
    <property type="molecule type" value="Genomic_DNA"/>
</dbReference>
<comment type="function">
    <text evidence="2">May mediate accelerated ATP-independent bidirectional transbilayer migration of phospholipids upon binding calcium ions that results in a loss of phospholipid asymmetry in the plasma membrane.</text>
</comment>
<dbReference type="Pfam" id="PF03803">
    <property type="entry name" value="Scramblase"/>
    <property type="match status" value="1"/>
</dbReference>
<feature type="region of interest" description="Disordered" evidence="3">
    <location>
        <begin position="1"/>
        <end position="151"/>
    </location>
</feature>
<protein>
    <recommendedName>
        <fullName evidence="2">Phospholipid scramblase</fullName>
    </recommendedName>
</protein>
<comment type="similarity">
    <text evidence="1 2">Belongs to the phospholipid scramblase family.</text>
</comment>
<dbReference type="PANTHER" id="PTHR23248">
    <property type="entry name" value="PHOSPHOLIPID SCRAMBLASE-RELATED"/>
    <property type="match status" value="1"/>
</dbReference>
<dbReference type="InterPro" id="IPR025659">
    <property type="entry name" value="Tubby-like_C"/>
</dbReference>
<keyword evidence="2" id="KW-0106">Calcium</keyword>
<dbReference type="PANTHER" id="PTHR23248:SF9">
    <property type="entry name" value="PHOSPHOLIPID SCRAMBLASE"/>
    <property type="match status" value="1"/>
</dbReference>